<sequence>MIPTFLVLGGSASEREQAIAQQLTSNVESIKTAVILEGLADGKNHLEANDNLIVTRIAAGCLCCTNNMIMRVYLNRLIQQKPQQLFLSLSSSDHLDQVVTLLSSGGYEKNLELADQLNLHSN</sequence>
<dbReference type="Pfam" id="PF02492">
    <property type="entry name" value="cobW"/>
    <property type="match status" value="1"/>
</dbReference>
<dbReference type="AlphaFoldDB" id="A0A4R5VRT6"/>
<dbReference type="OrthoDB" id="8758211at2"/>
<protein>
    <submittedName>
        <fullName evidence="2">GTPase</fullName>
    </submittedName>
</protein>
<feature type="domain" description="CobW/HypB/UreG nucleotide-binding" evidence="1">
    <location>
        <begin position="23"/>
        <end position="87"/>
    </location>
</feature>
<dbReference type="InterPro" id="IPR003495">
    <property type="entry name" value="CobW/HypB/UreG_nucleotide-bd"/>
</dbReference>
<accession>A0A4R5VRT6</accession>
<evidence type="ECO:0000313" key="2">
    <source>
        <dbReference type="EMBL" id="TDK61345.1"/>
    </source>
</evidence>
<name>A0A4R5VRT6_9BURK</name>
<evidence type="ECO:0000259" key="1">
    <source>
        <dbReference type="Pfam" id="PF02492"/>
    </source>
</evidence>
<evidence type="ECO:0000313" key="3">
    <source>
        <dbReference type="Proteomes" id="UP000294829"/>
    </source>
</evidence>
<gene>
    <name evidence="2" type="ORF">E2I14_17340</name>
</gene>
<dbReference type="RefSeq" id="WP_133330866.1">
    <property type="nucleotide sequence ID" value="NZ_SMYL01000013.1"/>
</dbReference>
<keyword evidence="3" id="KW-1185">Reference proteome</keyword>
<dbReference type="Proteomes" id="UP000294829">
    <property type="component" value="Unassembled WGS sequence"/>
</dbReference>
<reference evidence="2 3" key="1">
    <citation type="submission" date="2019-03" db="EMBL/GenBank/DDBJ databases">
        <title>Sapientia aquatica gen. nov., sp. nov., isolated from a crater lake.</title>
        <authorList>
            <person name="Felfoldi T."/>
            <person name="Szabo A."/>
            <person name="Toth E."/>
            <person name="Schumann P."/>
            <person name="Keki Z."/>
            <person name="Marialigeti K."/>
            <person name="Mathe I."/>
        </authorList>
    </citation>
    <scope>NUCLEOTIDE SEQUENCE [LARGE SCALE GENOMIC DNA]</scope>
    <source>
        <strain evidence="2 3">SA-152</strain>
    </source>
</reference>
<dbReference type="EMBL" id="SMYL01000013">
    <property type="protein sequence ID" value="TDK61345.1"/>
    <property type="molecule type" value="Genomic_DNA"/>
</dbReference>
<comment type="caution">
    <text evidence="2">The sequence shown here is derived from an EMBL/GenBank/DDBJ whole genome shotgun (WGS) entry which is preliminary data.</text>
</comment>
<proteinExistence type="predicted"/>
<organism evidence="2 3">
    <name type="scientific">Sapientia aquatica</name>
    <dbReference type="NCBI Taxonomy" id="1549640"/>
    <lineage>
        <taxon>Bacteria</taxon>
        <taxon>Pseudomonadati</taxon>
        <taxon>Pseudomonadota</taxon>
        <taxon>Betaproteobacteria</taxon>
        <taxon>Burkholderiales</taxon>
        <taxon>Oxalobacteraceae</taxon>
        <taxon>Sapientia</taxon>
    </lineage>
</organism>